<dbReference type="Proteomes" id="UP000321363">
    <property type="component" value="Unassembled WGS sequence"/>
</dbReference>
<dbReference type="InterPro" id="IPR050623">
    <property type="entry name" value="Glucan_succinyl_AcylTrfase"/>
</dbReference>
<dbReference type="Pfam" id="PF01757">
    <property type="entry name" value="Acyl_transf_3"/>
    <property type="match status" value="1"/>
</dbReference>
<evidence type="ECO:0000256" key="1">
    <source>
        <dbReference type="ARBA" id="ARBA00004370"/>
    </source>
</evidence>
<evidence type="ECO:0000259" key="4">
    <source>
        <dbReference type="Pfam" id="PF01757"/>
    </source>
</evidence>
<dbReference type="PANTHER" id="PTHR36927">
    <property type="entry name" value="BLR4337 PROTEIN"/>
    <property type="match status" value="1"/>
</dbReference>
<comment type="similarity">
    <text evidence="2">Belongs to the acyltransferase 3 family.</text>
</comment>
<feature type="transmembrane region" description="Helical" evidence="3">
    <location>
        <begin position="89"/>
        <end position="110"/>
    </location>
</feature>
<dbReference type="GO" id="GO:0016747">
    <property type="term" value="F:acyltransferase activity, transferring groups other than amino-acyl groups"/>
    <property type="evidence" value="ECO:0007669"/>
    <property type="project" value="InterPro"/>
</dbReference>
<feature type="transmembrane region" description="Helical" evidence="3">
    <location>
        <begin position="232"/>
        <end position="250"/>
    </location>
</feature>
<protein>
    <submittedName>
        <fullName evidence="5">Acyltransferase</fullName>
    </submittedName>
</protein>
<dbReference type="PANTHER" id="PTHR36927:SF3">
    <property type="entry name" value="GLUCANS BIOSYNTHESIS PROTEIN C"/>
    <property type="match status" value="1"/>
</dbReference>
<keyword evidence="5" id="KW-0012">Acyltransferase</keyword>
<dbReference type="RefSeq" id="WP_146947369.1">
    <property type="nucleotide sequence ID" value="NZ_VOQF01000004.1"/>
</dbReference>
<comment type="caution">
    <text evidence="5">The sequence shown here is derived from an EMBL/GenBank/DDBJ whole genome shotgun (WGS) entry which is preliminary data.</text>
</comment>
<proteinExistence type="inferred from homology"/>
<feature type="domain" description="Acyltransferase 3" evidence="4">
    <location>
        <begin position="10"/>
        <end position="346"/>
    </location>
</feature>
<feature type="transmembrane region" description="Helical" evidence="3">
    <location>
        <begin position="150"/>
        <end position="168"/>
    </location>
</feature>
<dbReference type="InterPro" id="IPR002656">
    <property type="entry name" value="Acyl_transf_3_dom"/>
</dbReference>
<evidence type="ECO:0000313" key="5">
    <source>
        <dbReference type="EMBL" id="TXC91590.1"/>
    </source>
</evidence>
<dbReference type="OrthoDB" id="5446016at2"/>
<evidence type="ECO:0000256" key="3">
    <source>
        <dbReference type="SAM" id="Phobius"/>
    </source>
</evidence>
<feature type="transmembrane region" description="Helical" evidence="3">
    <location>
        <begin position="12"/>
        <end position="32"/>
    </location>
</feature>
<feature type="transmembrane region" description="Helical" evidence="3">
    <location>
        <begin position="327"/>
        <end position="349"/>
    </location>
</feature>
<comment type="subcellular location">
    <subcellularLocation>
        <location evidence="1">Membrane</location>
    </subcellularLocation>
</comment>
<accession>A0A5C6W6W0</accession>
<feature type="transmembrane region" description="Helical" evidence="3">
    <location>
        <begin position="262"/>
        <end position="283"/>
    </location>
</feature>
<gene>
    <name evidence="5" type="ORF">FS935_08105</name>
</gene>
<dbReference type="AlphaFoldDB" id="A0A5C6W6W0"/>
<keyword evidence="3" id="KW-1133">Transmembrane helix</keyword>
<keyword evidence="3" id="KW-0472">Membrane</keyword>
<reference evidence="5 6" key="1">
    <citation type="journal article" date="2005" name="Int. J. Syst. Evol. Microbiol.">
        <title>Bacillus litoralis sp. nov., isolated from a tidal flat of the Yellow Sea in Korea.</title>
        <authorList>
            <person name="Yoon J.H."/>
            <person name="Oh T.K."/>
        </authorList>
    </citation>
    <scope>NUCLEOTIDE SEQUENCE [LARGE SCALE GENOMIC DNA]</scope>
    <source>
        <strain evidence="5 6">SW-211</strain>
    </source>
</reference>
<evidence type="ECO:0000313" key="6">
    <source>
        <dbReference type="Proteomes" id="UP000321363"/>
    </source>
</evidence>
<keyword evidence="3" id="KW-0812">Transmembrane</keyword>
<sequence>MNKKGVSRRYDLDWLKVIATLFVFLYHCSMYFNPFTWHVKNNQLDNGIILTISLLIGIWIMPLFFVLSGISTSYSLSKRNAKSYLLERFIRLGIPLLFGIFILSPPQVYIERLDHSQFSGSFLAFIPHYFNGFYLEIGGSGNFAFVGLHLWYLLALLIFSIITMPLLLKFQPIKQVSFYQFIFIPIAFTLVSIFSMTVNLGGWDLLVYLILFLVGYFFFSSNSILRLIQQKFSYLLIIKIISLSTYIFWFHLGVPEKSNNSYFIFVFLSVISSWNLILIFYYLTFKYLSFTNTTLKYCSEAAMPFYVLHQPIIVLIGFVIKDFQWPILIKFPVLIFVSFILIGTIYHFVIRHFNVLRILFGMKGKGNPNKTVKRNSILA</sequence>
<name>A0A5C6W6W0_9BACI</name>
<keyword evidence="6" id="KW-1185">Reference proteome</keyword>
<feature type="transmembrane region" description="Helical" evidence="3">
    <location>
        <begin position="47"/>
        <end position="68"/>
    </location>
</feature>
<dbReference type="EMBL" id="VOQF01000004">
    <property type="protein sequence ID" value="TXC91590.1"/>
    <property type="molecule type" value="Genomic_DNA"/>
</dbReference>
<feature type="transmembrane region" description="Helical" evidence="3">
    <location>
        <begin position="303"/>
        <end position="321"/>
    </location>
</feature>
<keyword evidence="5" id="KW-0808">Transferase</keyword>
<feature type="transmembrane region" description="Helical" evidence="3">
    <location>
        <begin position="205"/>
        <end position="225"/>
    </location>
</feature>
<organism evidence="5 6">
    <name type="scientific">Metabacillus litoralis</name>
    <dbReference type="NCBI Taxonomy" id="152268"/>
    <lineage>
        <taxon>Bacteria</taxon>
        <taxon>Bacillati</taxon>
        <taxon>Bacillota</taxon>
        <taxon>Bacilli</taxon>
        <taxon>Bacillales</taxon>
        <taxon>Bacillaceae</taxon>
        <taxon>Metabacillus</taxon>
    </lineage>
</organism>
<feature type="transmembrane region" description="Helical" evidence="3">
    <location>
        <begin position="180"/>
        <end position="199"/>
    </location>
</feature>
<evidence type="ECO:0000256" key="2">
    <source>
        <dbReference type="ARBA" id="ARBA00007400"/>
    </source>
</evidence>